<dbReference type="GO" id="GO:0003871">
    <property type="term" value="F:5-methyltetrahydropteroyltriglutamate-homocysteine S-methyltransferase activity"/>
    <property type="evidence" value="ECO:0007669"/>
    <property type="project" value="InterPro"/>
</dbReference>
<name>A0A367EDT5_9ACTN</name>
<dbReference type="Gene3D" id="3.20.20.210">
    <property type="match status" value="1"/>
</dbReference>
<evidence type="ECO:0000313" key="3">
    <source>
        <dbReference type="Proteomes" id="UP000253507"/>
    </source>
</evidence>
<proteinExistence type="predicted"/>
<organism evidence="2 3">
    <name type="scientific">Streptomyces reniochalinae</name>
    <dbReference type="NCBI Taxonomy" id="2250578"/>
    <lineage>
        <taxon>Bacteria</taxon>
        <taxon>Bacillati</taxon>
        <taxon>Actinomycetota</taxon>
        <taxon>Actinomycetes</taxon>
        <taxon>Kitasatosporales</taxon>
        <taxon>Streptomycetaceae</taxon>
        <taxon>Streptomyces</taxon>
    </lineage>
</organism>
<evidence type="ECO:0000313" key="2">
    <source>
        <dbReference type="EMBL" id="RCG15507.1"/>
    </source>
</evidence>
<evidence type="ECO:0000259" key="1">
    <source>
        <dbReference type="Pfam" id="PF01717"/>
    </source>
</evidence>
<comment type="caution">
    <text evidence="2">The sequence shown here is derived from an EMBL/GenBank/DDBJ whole genome shotgun (WGS) entry which is preliminary data.</text>
</comment>
<dbReference type="GO" id="GO:0008270">
    <property type="term" value="F:zinc ion binding"/>
    <property type="evidence" value="ECO:0007669"/>
    <property type="project" value="InterPro"/>
</dbReference>
<keyword evidence="3" id="KW-1185">Reference proteome</keyword>
<feature type="domain" description="Cobalamin-independent methionine synthase MetE C-terminal/archaeal" evidence="1">
    <location>
        <begin position="8"/>
        <end position="49"/>
    </location>
</feature>
<accession>A0A367EDT5</accession>
<dbReference type="InterPro" id="IPR002629">
    <property type="entry name" value="Met_Synth_C/arc"/>
</dbReference>
<reference evidence="2 3" key="1">
    <citation type="submission" date="2018-06" db="EMBL/GenBank/DDBJ databases">
        <title>Streptomyces reniochalinae sp. nov. and Streptomyces diacarnus sp. nov. from marine sponges.</title>
        <authorList>
            <person name="Li L."/>
        </authorList>
    </citation>
    <scope>NUCLEOTIDE SEQUENCE [LARGE SCALE GENOMIC DNA]</scope>
    <source>
        <strain evidence="2 3">LHW50302</strain>
    </source>
</reference>
<dbReference type="EMBL" id="QOIM01000041">
    <property type="protein sequence ID" value="RCG15507.1"/>
    <property type="molecule type" value="Genomic_DNA"/>
</dbReference>
<dbReference type="SUPFAM" id="SSF51726">
    <property type="entry name" value="UROD/MetE-like"/>
    <property type="match status" value="1"/>
</dbReference>
<dbReference type="AlphaFoldDB" id="A0A367EDT5"/>
<sequence>MAGPGQAAALLRKGLTALPADPLWVNPDCGLTTRSRPEVRASLGNLTAAPRTVRGQLPGRA</sequence>
<dbReference type="Pfam" id="PF01717">
    <property type="entry name" value="Meth_synt_2"/>
    <property type="match status" value="1"/>
</dbReference>
<dbReference type="InterPro" id="IPR038071">
    <property type="entry name" value="UROD/MetE-like_sf"/>
</dbReference>
<dbReference type="Proteomes" id="UP000253507">
    <property type="component" value="Unassembled WGS sequence"/>
</dbReference>
<dbReference type="GO" id="GO:0009086">
    <property type="term" value="P:methionine biosynthetic process"/>
    <property type="evidence" value="ECO:0007669"/>
    <property type="project" value="InterPro"/>
</dbReference>
<dbReference type="OrthoDB" id="244285at2"/>
<protein>
    <recommendedName>
        <fullName evidence="1">Cobalamin-independent methionine synthase MetE C-terminal/archaeal domain-containing protein</fullName>
    </recommendedName>
</protein>
<gene>
    <name evidence="2" type="ORF">DQ392_24810</name>
</gene>